<evidence type="ECO:0000256" key="3">
    <source>
        <dbReference type="ARBA" id="ARBA00022692"/>
    </source>
</evidence>
<reference evidence="10" key="2">
    <citation type="submission" date="2020-09" db="EMBL/GenBank/DDBJ databases">
        <authorList>
            <person name="Sun Q."/>
            <person name="Ohkuma M."/>
        </authorList>
    </citation>
    <scope>NUCLEOTIDE SEQUENCE</scope>
    <source>
        <strain evidence="10">JCM 3091</strain>
    </source>
</reference>
<evidence type="ECO:0000259" key="8">
    <source>
        <dbReference type="Pfam" id="PF06271"/>
    </source>
</evidence>
<feature type="compositionally biased region" description="Pro residues" evidence="6">
    <location>
        <begin position="32"/>
        <end position="64"/>
    </location>
</feature>
<name>A0A8J3BDZ2_9ACTN</name>
<dbReference type="InterPro" id="IPR010432">
    <property type="entry name" value="RDD"/>
</dbReference>
<accession>A0A8J3BDZ2</accession>
<gene>
    <name evidence="10" type="ORF">GCM10010124_01430</name>
</gene>
<evidence type="ECO:0000256" key="6">
    <source>
        <dbReference type="SAM" id="MobiDB-lite"/>
    </source>
</evidence>
<feature type="transmembrane region" description="Helical" evidence="7">
    <location>
        <begin position="91"/>
        <end position="110"/>
    </location>
</feature>
<evidence type="ECO:0000256" key="4">
    <source>
        <dbReference type="ARBA" id="ARBA00022989"/>
    </source>
</evidence>
<dbReference type="Pfam" id="PF10708">
    <property type="entry name" value="DUF2510"/>
    <property type="match status" value="1"/>
</dbReference>
<evidence type="ECO:0000256" key="5">
    <source>
        <dbReference type="ARBA" id="ARBA00023136"/>
    </source>
</evidence>
<evidence type="ECO:0000313" key="10">
    <source>
        <dbReference type="EMBL" id="GGK12662.1"/>
    </source>
</evidence>
<feature type="domain" description="RDD" evidence="8">
    <location>
        <begin position="81"/>
        <end position="239"/>
    </location>
</feature>
<evidence type="ECO:0000256" key="2">
    <source>
        <dbReference type="ARBA" id="ARBA00022475"/>
    </source>
</evidence>
<evidence type="ECO:0000313" key="11">
    <source>
        <dbReference type="Proteomes" id="UP000662200"/>
    </source>
</evidence>
<evidence type="ECO:0008006" key="12">
    <source>
        <dbReference type="Google" id="ProtNLM"/>
    </source>
</evidence>
<dbReference type="AlphaFoldDB" id="A0A8J3BDZ2"/>
<dbReference type="GO" id="GO:0005886">
    <property type="term" value="C:plasma membrane"/>
    <property type="evidence" value="ECO:0007669"/>
    <property type="project" value="UniProtKB-SubCell"/>
</dbReference>
<comment type="caution">
    <text evidence="10">The sequence shown here is derived from an EMBL/GenBank/DDBJ whole genome shotgun (WGS) entry which is preliminary data.</text>
</comment>
<dbReference type="PANTHER" id="PTHR36115">
    <property type="entry name" value="PROLINE-RICH ANTIGEN HOMOLOG-RELATED"/>
    <property type="match status" value="1"/>
</dbReference>
<evidence type="ECO:0000256" key="7">
    <source>
        <dbReference type="SAM" id="Phobius"/>
    </source>
</evidence>
<dbReference type="Proteomes" id="UP000662200">
    <property type="component" value="Unassembled WGS sequence"/>
</dbReference>
<dbReference type="InterPro" id="IPR018929">
    <property type="entry name" value="DUF2510"/>
</dbReference>
<feature type="region of interest" description="Disordered" evidence="6">
    <location>
        <begin position="1"/>
        <end position="64"/>
    </location>
</feature>
<dbReference type="PANTHER" id="PTHR36115:SF4">
    <property type="entry name" value="MEMBRANE PROTEIN"/>
    <property type="match status" value="1"/>
</dbReference>
<feature type="domain" description="DUF2510" evidence="9">
    <location>
        <begin position="5"/>
        <end position="38"/>
    </location>
</feature>
<proteinExistence type="predicted"/>
<sequence length="265" mass="27464">MTLPPGWYPDPADRSTQRYWDGEGWLGAPLPADAPPPAGPPPPAPPPAPAPPAGGPAAPPHPAGVPLPPGVPALVHGLPIAPLGARLVARLVDIAAVGLLSLVVNSWFLWKLGQVMAPAVGEIWAASRRGEVADPPATPDAGRYLIAVLVLTAAMWAAYEIPALAQTGQTPGKRLAHVRVVRLDQPGPLGVRRAIMRWNPLGLATVLWCWCIGFVLQFVSCAVALLDQPLRQALHDRAAQTVVVAAAPRQPGTGAAGPHLPGGNP</sequence>
<dbReference type="RefSeq" id="WP_189112176.1">
    <property type="nucleotide sequence ID" value="NZ_BMQC01000001.1"/>
</dbReference>
<keyword evidence="5 7" id="KW-0472">Membrane</keyword>
<keyword evidence="2" id="KW-1003">Cell membrane</keyword>
<feature type="transmembrane region" description="Helical" evidence="7">
    <location>
        <begin position="201"/>
        <end position="226"/>
    </location>
</feature>
<feature type="transmembrane region" description="Helical" evidence="7">
    <location>
        <begin position="144"/>
        <end position="165"/>
    </location>
</feature>
<dbReference type="InterPro" id="IPR051791">
    <property type="entry name" value="Pra-immunoreactive"/>
</dbReference>
<evidence type="ECO:0000256" key="1">
    <source>
        <dbReference type="ARBA" id="ARBA00004651"/>
    </source>
</evidence>
<protein>
    <recommendedName>
        <fullName evidence="12">RDD family protein</fullName>
    </recommendedName>
</protein>
<dbReference type="EMBL" id="BMQC01000001">
    <property type="protein sequence ID" value="GGK12662.1"/>
    <property type="molecule type" value="Genomic_DNA"/>
</dbReference>
<keyword evidence="11" id="KW-1185">Reference proteome</keyword>
<keyword evidence="3 7" id="KW-0812">Transmembrane</keyword>
<reference evidence="10" key="1">
    <citation type="journal article" date="2014" name="Int. J. Syst. Evol. Microbiol.">
        <title>Complete genome sequence of Corynebacterium casei LMG S-19264T (=DSM 44701T), isolated from a smear-ripened cheese.</title>
        <authorList>
            <consortium name="US DOE Joint Genome Institute (JGI-PGF)"/>
            <person name="Walter F."/>
            <person name="Albersmeier A."/>
            <person name="Kalinowski J."/>
            <person name="Ruckert C."/>
        </authorList>
    </citation>
    <scope>NUCLEOTIDE SEQUENCE</scope>
    <source>
        <strain evidence="10">JCM 3091</strain>
    </source>
</reference>
<organism evidence="10 11">
    <name type="scientific">Pilimelia terevasa</name>
    <dbReference type="NCBI Taxonomy" id="53372"/>
    <lineage>
        <taxon>Bacteria</taxon>
        <taxon>Bacillati</taxon>
        <taxon>Actinomycetota</taxon>
        <taxon>Actinomycetes</taxon>
        <taxon>Micromonosporales</taxon>
        <taxon>Micromonosporaceae</taxon>
        <taxon>Pilimelia</taxon>
    </lineage>
</organism>
<dbReference type="Pfam" id="PF06271">
    <property type="entry name" value="RDD"/>
    <property type="match status" value="1"/>
</dbReference>
<evidence type="ECO:0000259" key="9">
    <source>
        <dbReference type="Pfam" id="PF10708"/>
    </source>
</evidence>
<comment type="subcellular location">
    <subcellularLocation>
        <location evidence="1">Cell membrane</location>
        <topology evidence="1">Multi-pass membrane protein</topology>
    </subcellularLocation>
</comment>
<keyword evidence="4 7" id="KW-1133">Transmembrane helix</keyword>